<keyword evidence="2" id="KW-0285">Flavoprotein</keyword>
<dbReference type="SUPFAM" id="SSF51905">
    <property type="entry name" value="FAD/NAD(P)-binding domain"/>
    <property type="match status" value="1"/>
</dbReference>
<sequence>MSTKTALTTDTGRRDYDVLVAGAGPVGLMLATELQLAGARVLVVERRKEPDTTVKAGAINTASAEALERRGLLPAVEAVLRRLFPDAPKAAGSRRPASVGHFGGIQVSADPVDEEDPGLRDRGRPGWYLMIPQVEVERILGRRAAELGVEARRGVEVCGFEEDEAGVTVHLDGGGDVRAAWLVGCDGGRSLVRRLAGFEFPGTDPQITGRQAVGTVEGAELLERGWQHTPTGVYVYGPMPGRVRTVEFDGPPADRKAPVTAAEIEASLRRVSGVDVRVTEVISAGRYTDNARQVTNYRRGRVLLCGDAAHVHSPFSGQGLNLGLGDAVNLGWKLAATVRGWAPEGLLDTYTGERHPIGAWVLDWTRAQVALMRGDADTRALRAVVSDFLGTRDGATYYVKRISGLWQRYDLGNGHPLVGATMPDLRLDDGTRLSDHTHEGRALLVDLAGNDRLAALAKPYAGRLKLVRGGSDGAGVSGLLVRPDGFVAWATDGAGDPAGLEAALTRWLGDAASPCD</sequence>
<dbReference type="GO" id="GO:0004497">
    <property type="term" value="F:monooxygenase activity"/>
    <property type="evidence" value="ECO:0007669"/>
    <property type="project" value="UniProtKB-KW"/>
</dbReference>
<dbReference type="Gene3D" id="3.50.50.60">
    <property type="entry name" value="FAD/NAD(P)-binding domain"/>
    <property type="match status" value="1"/>
</dbReference>
<dbReference type="Gene3D" id="3.40.30.120">
    <property type="match status" value="1"/>
</dbReference>
<dbReference type="InterPro" id="IPR002938">
    <property type="entry name" value="FAD-bd"/>
</dbReference>
<keyword evidence="3" id="KW-0274">FAD</keyword>
<accession>A0ABP8R1Y1</accession>
<dbReference type="EMBL" id="BAABHF010000054">
    <property type="protein sequence ID" value="GAA4516117.1"/>
    <property type="molecule type" value="Genomic_DNA"/>
</dbReference>
<dbReference type="RefSeq" id="WP_345474184.1">
    <property type="nucleotide sequence ID" value="NZ_BAABHF010000054.1"/>
</dbReference>
<name>A0ABP8R1Y1_9ACTN</name>
<dbReference type="InterPro" id="IPR036188">
    <property type="entry name" value="FAD/NAD-bd_sf"/>
</dbReference>
<dbReference type="Gene3D" id="3.30.70.2450">
    <property type="match status" value="1"/>
</dbReference>
<dbReference type="PANTHER" id="PTHR43004:SF19">
    <property type="entry name" value="BINDING MONOOXYGENASE, PUTATIVE (JCVI)-RELATED"/>
    <property type="match status" value="1"/>
</dbReference>
<evidence type="ECO:0000256" key="2">
    <source>
        <dbReference type="ARBA" id="ARBA00022630"/>
    </source>
</evidence>
<keyword evidence="5" id="KW-0560">Oxidoreductase</keyword>
<dbReference type="PRINTS" id="PR00420">
    <property type="entry name" value="RNGMNOXGNASE"/>
</dbReference>
<evidence type="ECO:0000256" key="3">
    <source>
        <dbReference type="ARBA" id="ARBA00022827"/>
    </source>
</evidence>
<dbReference type="PANTHER" id="PTHR43004">
    <property type="entry name" value="TRK SYSTEM POTASSIUM UPTAKE PROTEIN"/>
    <property type="match status" value="1"/>
</dbReference>
<organism evidence="5 6">
    <name type="scientific">Actinoallomurus oryzae</name>
    <dbReference type="NCBI Taxonomy" id="502180"/>
    <lineage>
        <taxon>Bacteria</taxon>
        <taxon>Bacillati</taxon>
        <taxon>Actinomycetota</taxon>
        <taxon>Actinomycetes</taxon>
        <taxon>Streptosporangiales</taxon>
        <taxon>Thermomonosporaceae</taxon>
        <taxon>Actinoallomurus</taxon>
    </lineage>
</organism>
<evidence type="ECO:0000313" key="5">
    <source>
        <dbReference type="EMBL" id="GAA4516117.1"/>
    </source>
</evidence>
<dbReference type="Proteomes" id="UP001500503">
    <property type="component" value="Unassembled WGS sequence"/>
</dbReference>
<reference evidence="6" key="1">
    <citation type="journal article" date="2019" name="Int. J. Syst. Evol. Microbiol.">
        <title>The Global Catalogue of Microorganisms (GCM) 10K type strain sequencing project: providing services to taxonomists for standard genome sequencing and annotation.</title>
        <authorList>
            <consortium name="The Broad Institute Genomics Platform"/>
            <consortium name="The Broad Institute Genome Sequencing Center for Infectious Disease"/>
            <person name="Wu L."/>
            <person name="Ma J."/>
        </authorList>
    </citation>
    <scope>NUCLEOTIDE SEQUENCE [LARGE SCALE GENOMIC DNA]</scope>
    <source>
        <strain evidence="6">JCM 17933</strain>
    </source>
</reference>
<dbReference type="Pfam" id="PF01494">
    <property type="entry name" value="FAD_binding_3"/>
    <property type="match status" value="1"/>
</dbReference>
<comment type="cofactor">
    <cofactor evidence="1">
        <name>FAD</name>
        <dbReference type="ChEBI" id="CHEBI:57692"/>
    </cofactor>
</comment>
<evidence type="ECO:0000259" key="4">
    <source>
        <dbReference type="Pfam" id="PF01494"/>
    </source>
</evidence>
<feature type="domain" description="FAD-binding" evidence="4">
    <location>
        <begin position="15"/>
        <end position="364"/>
    </location>
</feature>
<evidence type="ECO:0000313" key="6">
    <source>
        <dbReference type="Proteomes" id="UP001500503"/>
    </source>
</evidence>
<comment type="caution">
    <text evidence="5">The sequence shown here is derived from an EMBL/GenBank/DDBJ whole genome shotgun (WGS) entry which is preliminary data.</text>
</comment>
<gene>
    <name evidence="5" type="ORF">GCM10023191_086650</name>
</gene>
<proteinExistence type="predicted"/>
<protein>
    <submittedName>
        <fullName evidence="5">FAD-dependent monooxygenase</fullName>
    </submittedName>
</protein>
<dbReference type="InterPro" id="IPR050641">
    <property type="entry name" value="RIFMO-like"/>
</dbReference>
<dbReference type="Pfam" id="PF21274">
    <property type="entry name" value="Rng_hyd_C"/>
    <property type="match status" value="1"/>
</dbReference>
<evidence type="ECO:0000256" key="1">
    <source>
        <dbReference type="ARBA" id="ARBA00001974"/>
    </source>
</evidence>
<keyword evidence="6" id="KW-1185">Reference proteome</keyword>
<keyword evidence="5" id="KW-0503">Monooxygenase</keyword>